<protein>
    <submittedName>
        <fullName evidence="4">Antirestriction protein ArdC</fullName>
    </submittedName>
</protein>
<dbReference type="RefSeq" id="WP_177229162.1">
    <property type="nucleotide sequence ID" value="NZ_FPBK01000023.1"/>
</dbReference>
<evidence type="ECO:0000313" key="4">
    <source>
        <dbReference type="EMBL" id="SFU77018.1"/>
    </source>
</evidence>
<feature type="compositionally biased region" description="Basic and acidic residues" evidence="1">
    <location>
        <begin position="737"/>
        <end position="748"/>
    </location>
</feature>
<feature type="domain" description="Polyvalent protein metallopeptidase" evidence="3">
    <location>
        <begin position="301"/>
        <end position="415"/>
    </location>
</feature>
<dbReference type="Pfam" id="PF08401">
    <property type="entry name" value="ArdcN"/>
    <property type="match status" value="1"/>
</dbReference>
<feature type="region of interest" description="Disordered" evidence="1">
    <location>
        <begin position="719"/>
        <end position="748"/>
    </location>
</feature>
<dbReference type="InterPro" id="IPR013610">
    <property type="entry name" value="ArdC_N"/>
</dbReference>
<feature type="domain" description="N-terminal" evidence="2">
    <location>
        <begin position="98"/>
        <end position="200"/>
    </location>
</feature>
<evidence type="ECO:0000259" key="2">
    <source>
        <dbReference type="Pfam" id="PF08401"/>
    </source>
</evidence>
<dbReference type="Pfam" id="PF18818">
    <property type="entry name" value="MPTase-PolyVal"/>
    <property type="match status" value="1"/>
</dbReference>
<evidence type="ECO:0000313" key="5">
    <source>
        <dbReference type="Proteomes" id="UP000199138"/>
    </source>
</evidence>
<dbReference type="STRING" id="1224947.SAMN05216480_1237"/>
<proteinExistence type="predicted"/>
<feature type="compositionally biased region" description="Basic residues" evidence="1">
    <location>
        <begin position="464"/>
        <end position="474"/>
    </location>
</feature>
<keyword evidence="5" id="KW-1185">Reference proteome</keyword>
<feature type="compositionally biased region" description="Basic and acidic residues" evidence="1">
    <location>
        <begin position="446"/>
        <end position="459"/>
    </location>
</feature>
<dbReference type="InterPro" id="IPR041459">
    <property type="entry name" value="MPTase-PolyVal"/>
</dbReference>
<sequence>MLYSVKTYNELHGQKTSREDIENLLINAEAEEQSYIANKLKTMLKNNPDAAYFRIELSSPGIEQLPESLKGCFQCAQDHGITDDEYTDGLGKAVSPEDIHKMILQKMIDHIDKATGKGYVKKWKVKGYTIPFNFVSKKPYRGINYLMLAGFGGELLDNPFYLTFKQVTDLGGKVKKGAEGQEVIYYNFTYKYTQQDAGLDFKTNDRQKFIEWVKKNKSKIAPLNWDKPISLGNFIYNCQFAYLRYYNVFSGSDIEGIDFDLDNFKLGFIDNGIVGNNDEPIALAEAIVDNYPEPKVPIKRVSGAQRAFYSPVKDFIQLPEMKDFDTNQDYYRTLFHEMIHSTGSSKRLDRVFGRKMESPEYAKEELVAEFGSVFLNAQAGIMFFNNKNHAEYLAGWKNRLHYLKEDPKFLMKAASDAQKATDYILNLDEAGVPAYQKALAEKQKAEAAEKAKAKKEKPVATKKNPAKKPTPPKKKQPEQLELALHGIKDTKLRAEAKKIWEKAQAEGKSQMEALMQWLFDEKEQKPLNGSWHAKNSKFRHTTDEKQRLKPGYIYVKGGGIKNLKTGKVFTDEKQKKKALRPVKTKKDTFTYDDSYKSFDFTKIGKVTKAKIDKELANLEKLLKGQISPGAKKRMETDVERFENLQENLKEKSVPVKPKEPTTKVSRRNSRSKVYVGAIVEGKQGKGTISKIITKSTGYVEVTYENGKVAKEMAFNLKDENGEPLKKNPKSSTSGMTRGEKKRDKDRKSIERFNKLDNLQKIKETLLWINSVASGDRNSLTYKIWVEYLYHIRDKGKALGSEIVVDIATKADKYMSITEKQAYVLAKFADENGLVYGEKRLEEKGLGFAVTLPAQPVEPTPEPQPAETPTGVMSGADLMNMEFKTMQLTGEWANFMQEPEENVRLAIFGKPKNGKTAGSTALAKELSNHGNVLYVFADQGISASTKKLWQLAGLNEAKNVDLMATTDINQLDKVLATGKYKYVFLDMLNTFIDAAKITAHEFRERFYGKYPQIGYIFVMEATKSGDFKGAQAWMHLPDQIVEVENFVMKTHGRYGMGEYVVWKEGLQKMNPKKYKEIYGDEPEVPAEPEPTQPDNQEPVALPFSFTEY</sequence>
<reference evidence="4 5" key="1">
    <citation type="submission" date="2016-10" db="EMBL/GenBank/DDBJ databases">
        <authorList>
            <person name="de Groot N.N."/>
        </authorList>
    </citation>
    <scope>NUCLEOTIDE SEQUENCE [LARGE SCALE GENOMIC DNA]</scope>
    <source>
        <strain evidence="4 5">CGMCC 1.12333</strain>
    </source>
</reference>
<name>A0A1I7IVT7_9FLAO</name>
<accession>A0A1I7IVT7</accession>
<feature type="region of interest" description="Disordered" evidence="1">
    <location>
        <begin position="1076"/>
        <end position="1107"/>
    </location>
</feature>
<organism evidence="4 5">
    <name type="scientific">Pustulibacterium marinum</name>
    <dbReference type="NCBI Taxonomy" id="1224947"/>
    <lineage>
        <taxon>Bacteria</taxon>
        <taxon>Pseudomonadati</taxon>
        <taxon>Bacteroidota</taxon>
        <taxon>Flavobacteriia</taxon>
        <taxon>Flavobacteriales</taxon>
        <taxon>Flavobacteriaceae</taxon>
        <taxon>Pustulibacterium</taxon>
    </lineage>
</organism>
<feature type="region of interest" description="Disordered" evidence="1">
    <location>
        <begin position="446"/>
        <end position="479"/>
    </location>
</feature>
<evidence type="ECO:0000256" key="1">
    <source>
        <dbReference type="SAM" id="MobiDB-lite"/>
    </source>
</evidence>
<dbReference type="Proteomes" id="UP000199138">
    <property type="component" value="Unassembled WGS sequence"/>
</dbReference>
<dbReference type="GO" id="GO:0003697">
    <property type="term" value="F:single-stranded DNA binding"/>
    <property type="evidence" value="ECO:0007669"/>
    <property type="project" value="InterPro"/>
</dbReference>
<dbReference type="AlphaFoldDB" id="A0A1I7IVT7"/>
<dbReference type="EMBL" id="FPBK01000023">
    <property type="protein sequence ID" value="SFU77018.1"/>
    <property type="molecule type" value="Genomic_DNA"/>
</dbReference>
<evidence type="ECO:0000259" key="3">
    <source>
        <dbReference type="Pfam" id="PF18818"/>
    </source>
</evidence>
<gene>
    <name evidence="4" type="ORF">SAMN05216480_1237</name>
</gene>